<dbReference type="Pfam" id="PF24016">
    <property type="entry name" value="DUF7330"/>
    <property type="match status" value="1"/>
</dbReference>
<evidence type="ECO:0000313" key="3">
    <source>
        <dbReference type="Proteomes" id="UP000663888"/>
    </source>
</evidence>
<evidence type="ECO:0000313" key="2">
    <source>
        <dbReference type="EMBL" id="CAE6475592.1"/>
    </source>
</evidence>
<sequence>HAPPGQLLRVFASTTNGSIDIKIPSSFEGAVIMSTTWGAVKLSEAIKWSG</sequence>
<dbReference type="Proteomes" id="UP000663888">
    <property type="component" value="Unassembled WGS sequence"/>
</dbReference>
<proteinExistence type="predicted"/>
<name>A0A8H3H0I7_9AGAM</name>
<dbReference type="AlphaFoldDB" id="A0A8H3H0I7"/>
<evidence type="ECO:0000259" key="1">
    <source>
        <dbReference type="Pfam" id="PF24016"/>
    </source>
</evidence>
<comment type="caution">
    <text evidence="2">The sequence shown here is derived from an EMBL/GenBank/DDBJ whole genome shotgun (WGS) entry which is preliminary data.</text>
</comment>
<accession>A0A8H3H0I7</accession>
<organism evidence="2 3">
    <name type="scientific">Rhizoctonia solani</name>
    <dbReference type="NCBI Taxonomy" id="456999"/>
    <lineage>
        <taxon>Eukaryota</taxon>
        <taxon>Fungi</taxon>
        <taxon>Dikarya</taxon>
        <taxon>Basidiomycota</taxon>
        <taxon>Agaricomycotina</taxon>
        <taxon>Agaricomycetes</taxon>
        <taxon>Cantharellales</taxon>
        <taxon>Ceratobasidiaceae</taxon>
        <taxon>Rhizoctonia</taxon>
    </lineage>
</organism>
<feature type="domain" description="DUF7330" evidence="1">
    <location>
        <begin position="3"/>
        <end position="47"/>
    </location>
</feature>
<feature type="non-terminal residue" evidence="2">
    <location>
        <position position="1"/>
    </location>
</feature>
<dbReference type="InterPro" id="IPR055754">
    <property type="entry name" value="DUF7330"/>
</dbReference>
<gene>
    <name evidence="2" type="ORF">RDB_LOCUS115647</name>
</gene>
<reference evidence="2" key="1">
    <citation type="submission" date="2021-01" db="EMBL/GenBank/DDBJ databases">
        <authorList>
            <person name="Kaushik A."/>
        </authorList>
    </citation>
    <scope>NUCLEOTIDE SEQUENCE</scope>
    <source>
        <strain evidence="2">AG4-R118</strain>
    </source>
</reference>
<dbReference type="EMBL" id="CAJMWX010001220">
    <property type="protein sequence ID" value="CAE6475592.1"/>
    <property type="molecule type" value="Genomic_DNA"/>
</dbReference>
<protein>
    <recommendedName>
        <fullName evidence="1">DUF7330 domain-containing protein</fullName>
    </recommendedName>
</protein>